<organism evidence="2">
    <name type="scientific">marine sediment metagenome</name>
    <dbReference type="NCBI Taxonomy" id="412755"/>
    <lineage>
        <taxon>unclassified sequences</taxon>
        <taxon>metagenomes</taxon>
        <taxon>ecological metagenomes</taxon>
    </lineage>
</organism>
<dbReference type="Pfam" id="PF01610">
    <property type="entry name" value="DDE_Tnp_ISL3"/>
    <property type="match status" value="1"/>
</dbReference>
<dbReference type="InterPro" id="IPR002560">
    <property type="entry name" value="Transposase_DDE"/>
</dbReference>
<proteinExistence type="predicted"/>
<comment type="caution">
    <text evidence="2">The sequence shown here is derived from an EMBL/GenBank/DDBJ whole genome shotgun (WGS) entry which is preliminary data.</text>
</comment>
<accession>A0A0F9TTI0</accession>
<dbReference type="PANTHER" id="PTHR33498:SF1">
    <property type="entry name" value="TRANSPOSASE FOR INSERTION SEQUENCE ELEMENT IS1557"/>
    <property type="match status" value="1"/>
</dbReference>
<name>A0A0F9TTI0_9ZZZZ</name>
<evidence type="ECO:0000259" key="1">
    <source>
        <dbReference type="Pfam" id="PF01610"/>
    </source>
</evidence>
<evidence type="ECO:0000313" key="2">
    <source>
        <dbReference type="EMBL" id="KKN84320.1"/>
    </source>
</evidence>
<protein>
    <recommendedName>
        <fullName evidence="1">Transposase IS204/IS1001/IS1096/IS1165 DDE domain-containing protein</fullName>
    </recommendedName>
</protein>
<dbReference type="PANTHER" id="PTHR33498">
    <property type="entry name" value="TRANSPOSASE FOR INSERTION SEQUENCE ELEMENT IS1557"/>
    <property type="match status" value="1"/>
</dbReference>
<dbReference type="AlphaFoldDB" id="A0A0F9TTI0"/>
<gene>
    <name evidence="2" type="ORF">LCGC14_0289820</name>
</gene>
<sequence>MPGSATWRSLRGTASAHRFETPRYLGIDELYLNRRYLCILTNLEERTLLDLLPGRQQEAVTKRLMSMTERDKIEIVSMDMWKPYRRAVQAALPQARIVVDKFHVVRMANEALEKVRKGLRKELKANQRRTLKGDRKILLKRAHDVSDRERLIMET</sequence>
<feature type="domain" description="Transposase IS204/IS1001/IS1096/IS1165 DDE" evidence="1">
    <location>
        <begin position="25"/>
        <end position="153"/>
    </location>
</feature>
<dbReference type="EMBL" id="LAZR01000172">
    <property type="protein sequence ID" value="KKN84320.1"/>
    <property type="molecule type" value="Genomic_DNA"/>
</dbReference>
<dbReference type="InterPro" id="IPR047951">
    <property type="entry name" value="Transpos_ISL3"/>
</dbReference>
<reference evidence="2" key="1">
    <citation type="journal article" date="2015" name="Nature">
        <title>Complex archaea that bridge the gap between prokaryotes and eukaryotes.</title>
        <authorList>
            <person name="Spang A."/>
            <person name="Saw J.H."/>
            <person name="Jorgensen S.L."/>
            <person name="Zaremba-Niedzwiedzka K."/>
            <person name="Martijn J."/>
            <person name="Lind A.E."/>
            <person name="van Eijk R."/>
            <person name="Schleper C."/>
            <person name="Guy L."/>
            <person name="Ettema T.J."/>
        </authorList>
    </citation>
    <scope>NUCLEOTIDE SEQUENCE</scope>
</reference>